<dbReference type="InterPro" id="IPR021109">
    <property type="entry name" value="Peptidase_aspartic_dom_sf"/>
</dbReference>
<dbReference type="SUPFAM" id="SSF50630">
    <property type="entry name" value="Acid proteases"/>
    <property type="match status" value="2"/>
</dbReference>
<comment type="caution">
    <text evidence="1">The sequence shown here is derived from an EMBL/GenBank/DDBJ whole genome shotgun (WGS) entry which is preliminary data.</text>
</comment>
<accession>A0A644USL6</accession>
<dbReference type="AlphaFoldDB" id="A0A644USL6"/>
<evidence type="ECO:0000313" key="1">
    <source>
        <dbReference type="EMBL" id="MPL81695.1"/>
    </source>
</evidence>
<protein>
    <recommendedName>
        <fullName evidence="2">Peptidase A2 domain-containing protein</fullName>
    </recommendedName>
</protein>
<name>A0A644USL6_9ZZZZ</name>
<reference evidence="1" key="1">
    <citation type="submission" date="2019-08" db="EMBL/GenBank/DDBJ databases">
        <authorList>
            <person name="Kucharzyk K."/>
            <person name="Murdoch R.W."/>
            <person name="Higgins S."/>
            <person name="Loffler F."/>
        </authorList>
    </citation>
    <scope>NUCLEOTIDE SEQUENCE</scope>
</reference>
<sequence>MKKGSSALYYINLKVGVFILLLTAAALKTATAGDMNPEKVQVNLLLKGSTVSGSLSSIVIPLKQAGRLFLIEARIDDQEGNLIFDTGATGLVLNRTYFRKYAAYEKPVAGGILGNFSKVYGTIVKEIDASGFFYEKVPADMADLGHIEDKRGVKILGLFGMKMIDDMEVIFDAAANQLTLVQTDLEGNRTENNNDLPQFNFRQKIETHHKIMLVRGRIGDKTLNFCLDTGAEINALHRNVSKKVMETVQISRRALVGGAASRSSEVLYGIMNELEVGSHQFGIMGTVIMDLTAMSEAYGCTIDGMLGYDFWIKGIYSINFRKEEIGFNVRKGDRQ</sequence>
<evidence type="ECO:0008006" key="2">
    <source>
        <dbReference type="Google" id="ProtNLM"/>
    </source>
</evidence>
<gene>
    <name evidence="1" type="ORF">SDC9_27624</name>
</gene>
<dbReference type="EMBL" id="VSSQ01000153">
    <property type="protein sequence ID" value="MPL81695.1"/>
    <property type="molecule type" value="Genomic_DNA"/>
</dbReference>
<dbReference type="Pfam" id="PF13650">
    <property type="entry name" value="Asp_protease_2"/>
    <property type="match status" value="2"/>
</dbReference>
<proteinExistence type="predicted"/>
<organism evidence="1">
    <name type="scientific">bioreactor metagenome</name>
    <dbReference type="NCBI Taxonomy" id="1076179"/>
    <lineage>
        <taxon>unclassified sequences</taxon>
        <taxon>metagenomes</taxon>
        <taxon>ecological metagenomes</taxon>
    </lineage>
</organism>
<dbReference type="Gene3D" id="2.40.70.10">
    <property type="entry name" value="Acid Proteases"/>
    <property type="match status" value="2"/>
</dbReference>